<dbReference type="AlphaFoldDB" id="A0A2Z2P2A6"/>
<reference evidence="1 2" key="1">
    <citation type="submission" date="2016-12" db="EMBL/GenBank/DDBJ databases">
        <authorList>
            <person name="Song W.-J."/>
            <person name="Kurnit D.M."/>
        </authorList>
    </citation>
    <scope>NUCLEOTIDE SEQUENCE [LARGE SCALE GENOMIC DNA]</scope>
    <source>
        <strain evidence="1 2">IMCC3135</strain>
    </source>
</reference>
<gene>
    <name evidence="1" type="ORF">IMCC3135_33435</name>
</gene>
<organism evidence="1 2">
    <name type="scientific">Granulosicoccus antarcticus IMCC3135</name>
    <dbReference type="NCBI Taxonomy" id="1192854"/>
    <lineage>
        <taxon>Bacteria</taxon>
        <taxon>Pseudomonadati</taxon>
        <taxon>Pseudomonadota</taxon>
        <taxon>Gammaproteobacteria</taxon>
        <taxon>Chromatiales</taxon>
        <taxon>Granulosicoccaceae</taxon>
        <taxon>Granulosicoccus</taxon>
    </lineage>
</organism>
<dbReference type="KEGG" id="gai:IMCC3135_33435"/>
<evidence type="ECO:0000313" key="1">
    <source>
        <dbReference type="EMBL" id="ASJ76731.1"/>
    </source>
</evidence>
<dbReference type="Proteomes" id="UP000250079">
    <property type="component" value="Chromosome"/>
</dbReference>
<name>A0A2Z2P2A6_9GAMM</name>
<proteinExistence type="predicted"/>
<keyword evidence="2" id="KW-1185">Reference proteome</keyword>
<dbReference type="EMBL" id="CP018632">
    <property type="protein sequence ID" value="ASJ76731.1"/>
    <property type="molecule type" value="Genomic_DNA"/>
</dbReference>
<protein>
    <submittedName>
        <fullName evidence="1">Uncharacterized protein</fullName>
    </submittedName>
</protein>
<sequence length="131" mass="14191">MKTSMKKLCSRVIDSLGIAVFACVALTLALPGIMPAQVRAMVAVPSDSAMASIDYANCLWHTARNQGFYSLQHAVATGTGTEANRQLWIQLVDSIEPSVCGSQDIDISDLIRALEDTTGAADQYFMAMRQY</sequence>
<evidence type="ECO:0000313" key="2">
    <source>
        <dbReference type="Proteomes" id="UP000250079"/>
    </source>
</evidence>
<accession>A0A2Z2P2A6</accession>